<reference evidence="2 3" key="1">
    <citation type="submission" date="2020-06" db="EMBL/GenBank/DDBJ databases">
        <title>WGS assembly of Ceratodon purpureus strain R40.</title>
        <authorList>
            <person name="Carey S.B."/>
            <person name="Jenkins J."/>
            <person name="Shu S."/>
            <person name="Lovell J.T."/>
            <person name="Sreedasyam A."/>
            <person name="Maumus F."/>
            <person name="Tiley G.P."/>
            <person name="Fernandez-Pozo N."/>
            <person name="Barry K."/>
            <person name="Chen C."/>
            <person name="Wang M."/>
            <person name="Lipzen A."/>
            <person name="Daum C."/>
            <person name="Saski C.A."/>
            <person name="Payton A.C."/>
            <person name="Mcbreen J.C."/>
            <person name="Conrad R.E."/>
            <person name="Kollar L.M."/>
            <person name="Olsson S."/>
            <person name="Huttunen S."/>
            <person name="Landis J.B."/>
            <person name="Wickett N.J."/>
            <person name="Johnson M.G."/>
            <person name="Rensing S.A."/>
            <person name="Grimwood J."/>
            <person name="Schmutz J."/>
            <person name="Mcdaniel S.F."/>
        </authorList>
    </citation>
    <scope>NUCLEOTIDE SEQUENCE [LARGE SCALE GENOMIC DNA]</scope>
    <source>
        <strain evidence="2 3">R40</strain>
    </source>
</reference>
<feature type="region of interest" description="Disordered" evidence="1">
    <location>
        <begin position="485"/>
        <end position="513"/>
    </location>
</feature>
<dbReference type="PANTHER" id="PTHR36071:SF1">
    <property type="entry name" value="DNA DOUBLE-STRAND BREAK REPAIR PROTEIN"/>
    <property type="match status" value="1"/>
</dbReference>
<sequence length="659" mass="73517">MKEMEEGVGWEQERRAAKRVLECLEHDSKQQNVKRRWILRNWPEPSGRGGKNLHPSLVECLPELLLREKGEPSLKSLNALVGKSLSTLLKTKILRKRTSKKRKSGDGLMRLTLDPAAGKEGPLKITIGGSQSGGRSMVANEGLLRITDSASQSVAIRNDPARVEESLLRITDGASDSDAPVKKVYHSSQKWRPPKRFYNLKKMDEAEIVTLLPCVLEALHIHALQSILSVLTGFTTRILNRNWLEERIVQTVNDYVNECGDTLPDVVMQAIEIIRDQKSTRKPMSSGMLFALPPSSILAIQSALDQVETLPLRTLHAMYDMIHEKPVEKVRLVQSVTGGNRERLARSLRATAEKLTADLEDGYPLPEPLKKALHAMCLSAKELDGNDGNLLSIIGRPPPDVEAVHDKVLVALSRLKKLEFHSLSSLSSLVHEGPVQSFCKEHPTYLRSHFRRILLDFLLRCDDSEVPAPIQDIIDLIAAEDVHSPEKSKKYQKKPKKPDRLSKRSMWQQGERNSDEVEAVLQISSHLEQVIREKEEAEGTVATVPVKVEDEFVLRDEDDGDLPEDVAVRTAADEAGTLCYAILGRALEELLPQKVSALPHYVQKYLQGGFHRVPKQGRAVGGYEGSPVDEVDLLMKIAESLPGVSTRALQNMKSRLGLI</sequence>
<accession>A0A8T0HBM1</accession>
<proteinExistence type="predicted"/>
<gene>
    <name evidence="2" type="ORF">KC19_6G076900</name>
</gene>
<evidence type="ECO:0000256" key="1">
    <source>
        <dbReference type="SAM" id="MobiDB-lite"/>
    </source>
</evidence>
<dbReference type="PANTHER" id="PTHR36071">
    <property type="entry name" value="DNA DOUBLE-STRAND BREAK REPAIR PROTEIN"/>
    <property type="match status" value="1"/>
</dbReference>
<protein>
    <submittedName>
        <fullName evidence="2">Uncharacterized protein</fullName>
    </submittedName>
</protein>
<name>A0A8T0HBM1_CERPU</name>
<evidence type="ECO:0000313" key="3">
    <source>
        <dbReference type="Proteomes" id="UP000822688"/>
    </source>
</evidence>
<keyword evidence="3" id="KW-1185">Reference proteome</keyword>
<dbReference type="EMBL" id="CM026427">
    <property type="protein sequence ID" value="KAG0569246.1"/>
    <property type="molecule type" value="Genomic_DNA"/>
</dbReference>
<comment type="caution">
    <text evidence="2">The sequence shown here is derived from an EMBL/GenBank/DDBJ whole genome shotgun (WGS) entry which is preliminary data.</text>
</comment>
<dbReference type="Proteomes" id="UP000822688">
    <property type="component" value="Chromosome 6"/>
</dbReference>
<organism evidence="2 3">
    <name type="scientific">Ceratodon purpureus</name>
    <name type="common">Fire moss</name>
    <name type="synonym">Dicranum purpureum</name>
    <dbReference type="NCBI Taxonomy" id="3225"/>
    <lineage>
        <taxon>Eukaryota</taxon>
        <taxon>Viridiplantae</taxon>
        <taxon>Streptophyta</taxon>
        <taxon>Embryophyta</taxon>
        <taxon>Bryophyta</taxon>
        <taxon>Bryophytina</taxon>
        <taxon>Bryopsida</taxon>
        <taxon>Dicranidae</taxon>
        <taxon>Pseudoditrichales</taxon>
        <taxon>Ditrichaceae</taxon>
        <taxon>Ceratodon</taxon>
    </lineage>
</organism>
<dbReference type="AlphaFoldDB" id="A0A8T0HBM1"/>
<evidence type="ECO:0000313" key="2">
    <source>
        <dbReference type="EMBL" id="KAG0569246.1"/>
    </source>
</evidence>